<protein>
    <submittedName>
        <fullName evidence="1">Uncharacterized protein</fullName>
    </submittedName>
</protein>
<evidence type="ECO:0000313" key="2">
    <source>
        <dbReference type="Proteomes" id="UP000183245"/>
    </source>
</evidence>
<dbReference type="Proteomes" id="UP000183245">
    <property type="component" value="Unassembled WGS sequence"/>
</dbReference>
<sequence length="84" mass="9386">MNYSCFNCKYSRLESQKFICNLSSFGLQDAEAQSKLDDAGLKCAVSHGIITLLYNGDSLPDYQHVMLPCVILDPNGRGYFRDKG</sequence>
<comment type="caution">
    <text evidence="1">The sequence shown here is derived from an EMBL/GenBank/DDBJ whole genome shotgun (WGS) entry which is preliminary data.</text>
</comment>
<accession>A0A1J5IZ26</accession>
<dbReference type="STRING" id="1817892.AUK40_01660"/>
<dbReference type="AlphaFoldDB" id="A0A1J5IZ26"/>
<proteinExistence type="predicted"/>
<evidence type="ECO:0000313" key="1">
    <source>
        <dbReference type="EMBL" id="OIP98399.1"/>
    </source>
</evidence>
<reference evidence="1 2" key="1">
    <citation type="journal article" date="2016" name="Environ. Microbiol.">
        <title>Genomic resolution of a cold subsurface aquifer community provides metabolic insights for novel microbes adapted to high CO concentrations.</title>
        <authorList>
            <person name="Probst A.J."/>
            <person name="Castelle C.J."/>
            <person name="Singh A."/>
            <person name="Brown C.T."/>
            <person name="Anantharaman K."/>
            <person name="Sharon I."/>
            <person name="Hug L.A."/>
            <person name="Burstein D."/>
            <person name="Emerson J.B."/>
            <person name="Thomas B.C."/>
            <person name="Banfield J.F."/>
        </authorList>
    </citation>
    <scope>NUCLEOTIDE SEQUENCE [LARGE SCALE GENOMIC DNA]</scope>
    <source>
        <strain evidence="1">CG2_30_54_11</strain>
    </source>
</reference>
<gene>
    <name evidence="1" type="ORF">AUK40_01660</name>
</gene>
<organism evidence="1 2">
    <name type="scientific">Candidatus Wirthbacteria bacterium CG2_30_54_11</name>
    <dbReference type="NCBI Taxonomy" id="1817892"/>
    <lineage>
        <taxon>Bacteria</taxon>
        <taxon>Candidatus Wirthbacteria</taxon>
    </lineage>
</organism>
<dbReference type="EMBL" id="MNZT01000029">
    <property type="protein sequence ID" value="OIP98399.1"/>
    <property type="molecule type" value="Genomic_DNA"/>
</dbReference>
<name>A0A1J5IZ26_9BACT</name>